<dbReference type="GO" id="GO:0031505">
    <property type="term" value="P:fungal-type cell wall organization"/>
    <property type="evidence" value="ECO:0007669"/>
    <property type="project" value="TreeGrafter"/>
</dbReference>
<dbReference type="PANTHER" id="PTHR10963">
    <property type="entry name" value="GLYCOSYL HYDROLASE-RELATED"/>
    <property type="match status" value="1"/>
</dbReference>
<keyword evidence="8 17" id="KW-0732">Signal</keyword>
<evidence type="ECO:0000313" key="19">
    <source>
        <dbReference type="EMBL" id="PGH05147.1"/>
    </source>
</evidence>
<evidence type="ECO:0000256" key="17">
    <source>
        <dbReference type="SAM" id="SignalP"/>
    </source>
</evidence>
<dbReference type="Gene3D" id="2.60.120.200">
    <property type="match status" value="1"/>
</dbReference>
<dbReference type="GO" id="GO:0005975">
    <property type="term" value="P:carbohydrate metabolic process"/>
    <property type="evidence" value="ECO:0007669"/>
    <property type="project" value="InterPro"/>
</dbReference>
<feature type="transmembrane region" description="Helical" evidence="16">
    <location>
        <begin position="303"/>
        <end position="325"/>
    </location>
</feature>
<evidence type="ECO:0000256" key="15">
    <source>
        <dbReference type="ARBA" id="ARBA00093308"/>
    </source>
</evidence>
<evidence type="ECO:0000256" key="5">
    <source>
        <dbReference type="ARBA" id="ARBA00022512"/>
    </source>
</evidence>
<dbReference type="FunFam" id="2.60.120.200:FF:000152">
    <property type="entry name" value="Cell wall glucanase"/>
    <property type="match status" value="1"/>
</dbReference>
<dbReference type="GO" id="GO:0016757">
    <property type="term" value="F:glycosyltransferase activity"/>
    <property type="evidence" value="ECO:0007669"/>
    <property type="project" value="UniProtKB-KW"/>
</dbReference>
<comment type="subcellular location">
    <subcellularLocation>
        <location evidence="3">Membrane</location>
    </subcellularLocation>
    <subcellularLocation>
        <location evidence="2">Secreted</location>
        <location evidence="2">Cell wall</location>
    </subcellularLocation>
</comment>
<comment type="function">
    <text evidence="15">Dual chitinase/transglycosylase that plays a role in cell wall architecture. Chitinase and transglycosylase activities are coupled. Required for the polysaccharide cross-linking at the septa and the cell wall. More specifically, transfers chitin to 1,6-beta-glucan in the cell wall.</text>
</comment>
<evidence type="ECO:0000256" key="4">
    <source>
        <dbReference type="ARBA" id="ARBA00012729"/>
    </source>
</evidence>
<evidence type="ECO:0000256" key="7">
    <source>
        <dbReference type="ARBA" id="ARBA00022679"/>
    </source>
</evidence>
<evidence type="ECO:0000256" key="8">
    <source>
        <dbReference type="ARBA" id="ARBA00022729"/>
    </source>
</evidence>
<keyword evidence="9" id="KW-0378">Hydrolase</keyword>
<evidence type="ECO:0000256" key="2">
    <source>
        <dbReference type="ARBA" id="ARBA00004191"/>
    </source>
</evidence>
<dbReference type="OrthoDB" id="4781at2759"/>
<feature type="domain" description="GH16" evidence="18">
    <location>
        <begin position="35"/>
        <end position="236"/>
    </location>
</feature>
<feature type="signal peptide" evidence="17">
    <location>
        <begin position="1"/>
        <end position="25"/>
    </location>
</feature>
<comment type="catalytic activity">
    <reaction evidence="1">
        <text>Random endo-hydrolysis of N-acetyl-beta-D-glucosaminide (1-&gt;4)-beta-linkages in chitin and chitodextrins.</text>
        <dbReference type="EC" id="3.2.1.14"/>
    </reaction>
</comment>
<keyword evidence="20" id="KW-1185">Reference proteome</keyword>
<keyword evidence="16" id="KW-1133">Transmembrane helix</keyword>
<organism evidence="19 20">
    <name type="scientific">Polytolypa hystricis (strain UAMH7299)</name>
    <dbReference type="NCBI Taxonomy" id="1447883"/>
    <lineage>
        <taxon>Eukaryota</taxon>
        <taxon>Fungi</taxon>
        <taxon>Dikarya</taxon>
        <taxon>Ascomycota</taxon>
        <taxon>Pezizomycotina</taxon>
        <taxon>Eurotiomycetes</taxon>
        <taxon>Eurotiomycetidae</taxon>
        <taxon>Onygenales</taxon>
        <taxon>Onygenales incertae sedis</taxon>
        <taxon>Polytolypa</taxon>
    </lineage>
</organism>
<dbReference type="GO" id="GO:0016020">
    <property type="term" value="C:membrane"/>
    <property type="evidence" value="ECO:0007669"/>
    <property type="project" value="UniProtKB-SubCell"/>
</dbReference>
<reference evidence="19 20" key="1">
    <citation type="submission" date="2017-10" db="EMBL/GenBank/DDBJ databases">
        <title>Comparative genomics in systemic dimorphic fungi from Ajellomycetaceae.</title>
        <authorList>
            <person name="Munoz J.F."/>
            <person name="Mcewen J.G."/>
            <person name="Clay O.K."/>
            <person name="Cuomo C.A."/>
        </authorList>
    </citation>
    <scope>NUCLEOTIDE SEQUENCE [LARGE SCALE GENOMIC DNA]</scope>
    <source>
        <strain evidence="19 20">UAMH7299</strain>
    </source>
</reference>
<evidence type="ECO:0000256" key="13">
    <source>
        <dbReference type="ARBA" id="ARBA00023316"/>
    </source>
</evidence>
<keyword evidence="12" id="KW-0326">Glycosidase</keyword>
<evidence type="ECO:0000256" key="14">
    <source>
        <dbReference type="ARBA" id="ARBA00038074"/>
    </source>
</evidence>
<dbReference type="Pfam" id="PF00722">
    <property type="entry name" value="Glyco_hydro_16"/>
    <property type="match status" value="1"/>
</dbReference>
<dbReference type="EC" id="3.2.1.14" evidence="4"/>
<gene>
    <name evidence="19" type="ORF">AJ80_08383</name>
</gene>
<name>A0A2B7X8V6_POLH7</name>
<evidence type="ECO:0000256" key="11">
    <source>
        <dbReference type="ARBA" id="ARBA00023180"/>
    </source>
</evidence>
<keyword evidence="7" id="KW-0808">Transferase</keyword>
<dbReference type="GO" id="GO:0009277">
    <property type="term" value="C:fungal-type cell wall"/>
    <property type="evidence" value="ECO:0007669"/>
    <property type="project" value="TreeGrafter"/>
</dbReference>
<keyword evidence="6" id="KW-0328">Glycosyltransferase</keyword>
<keyword evidence="16" id="KW-0812">Transmembrane</keyword>
<dbReference type="EMBL" id="PDNA01000190">
    <property type="protein sequence ID" value="PGH05147.1"/>
    <property type="molecule type" value="Genomic_DNA"/>
</dbReference>
<evidence type="ECO:0000256" key="3">
    <source>
        <dbReference type="ARBA" id="ARBA00004370"/>
    </source>
</evidence>
<keyword evidence="10 16" id="KW-0472">Membrane</keyword>
<evidence type="ECO:0000259" key="18">
    <source>
        <dbReference type="PROSITE" id="PS51762"/>
    </source>
</evidence>
<dbReference type="STRING" id="1447883.A0A2B7X8V6"/>
<evidence type="ECO:0000256" key="9">
    <source>
        <dbReference type="ARBA" id="ARBA00022801"/>
    </source>
</evidence>
<dbReference type="PANTHER" id="PTHR10963:SF27">
    <property type="entry name" value="GLYCOSIDASE-RELATED"/>
    <property type="match status" value="1"/>
</dbReference>
<dbReference type="PROSITE" id="PS51257">
    <property type="entry name" value="PROKAR_LIPOPROTEIN"/>
    <property type="match status" value="1"/>
</dbReference>
<dbReference type="InterPro" id="IPR000757">
    <property type="entry name" value="Beta-glucanase-like"/>
</dbReference>
<evidence type="ECO:0000313" key="20">
    <source>
        <dbReference type="Proteomes" id="UP000224634"/>
    </source>
</evidence>
<sequence length="369" mass="41495">MASRRTTSLLLFLCLFSALLSTVTAQTFTACDPLKEDNCPINPALSTTYSLNLTKELNTVLWNTTNGALTYTDEGAEFTINRKLDSPTIQSKFYIFWGRLEVFMKAAPGKGVVSSIVLQSEDRDEIDWEWVGSETDFVQSNYFGKGNDSSFDRGGKHEMGNAMNDFHNYTLHWTKEKLEWWLDGKLLRTLTYDDAEGGKWYPQTPMNVRLGVWPGGDPDGRKGTIEWAGGEIDYDASPYTMVVKSLKVEDFSTAEAYKYGDKSGDWESIELIGANSTFIEEINKPPPKSLSQKWAELPNGAKIAVYASSAGVGLIALLALIFVCIKQRRVGRKEYSLEESKFITDQNNTMTMQSKWNSNNGGYQELRRI</sequence>
<dbReference type="Proteomes" id="UP000224634">
    <property type="component" value="Unassembled WGS sequence"/>
</dbReference>
<protein>
    <recommendedName>
        <fullName evidence="4">chitinase</fullName>
        <ecNumber evidence="4">3.2.1.14</ecNumber>
    </recommendedName>
</protein>
<proteinExistence type="inferred from homology"/>
<keyword evidence="5" id="KW-0134">Cell wall</keyword>
<evidence type="ECO:0000256" key="16">
    <source>
        <dbReference type="SAM" id="Phobius"/>
    </source>
</evidence>
<accession>A0A2B7X8V6</accession>
<dbReference type="AlphaFoldDB" id="A0A2B7X8V6"/>
<dbReference type="InterPro" id="IPR050546">
    <property type="entry name" value="Glycosyl_Hydrlase_16"/>
</dbReference>
<keyword evidence="11" id="KW-0325">Glycoprotein</keyword>
<dbReference type="SUPFAM" id="SSF49899">
    <property type="entry name" value="Concanavalin A-like lectins/glucanases"/>
    <property type="match status" value="1"/>
</dbReference>
<comment type="similarity">
    <text evidence="14">Belongs to the glycosyl hydrolase 16 family. CRH1 subfamily.</text>
</comment>
<dbReference type="CDD" id="cd02183">
    <property type="entry name" value="GH16_fungal_CRH1_transglycosylase"/>
    <property type="match status" value="1"/>
</dbReference>
<dbReference type="InterPro" id="IPR013320">
    <property type="entry name" value="ConA-like_dom_sf"/>
</dbReference>
<comment type="caution">
    <text evidence="19">The sequence shown here is derived from an EMBL/GenBank/DDBJ whole genome shotgun (WGS) entry which is preliminary data.</text>
</comment>
<evidence type="ECO:0000256" key="12">
    <source>
        <dbReference type="ARBA" id="ARBA00023295"/>
    </source>
</evidence>
<keyword evidence="13" id="KW-0961">Cell wall biogenesis/degradation</keyword>
<evidence type="ECO:0000256" key="1">
    <source>
        <dbReference type="ARBA" id="ARBA00000822"/>
    </source>
</evidence>
<dbReference type="GO" id="GO:0008843">
    <property type="term" value="F:endochitinase activity"/>
    <property type="evidence" value="ECO:0007669"/>
    <property type="project" value="UniProtKB-EC"/>
</dbReference>
<evidence type="ECO:0000256" key="10">
    <source>
        <dbReference type="ARBA" id="ARBA00023136"/>
    </source>
</evidence>
<dbReference type="PROSITE" id="PS51762">
    <property type="entry name" value="GH16_2"/>
    <property type="match status" value="1"/>
</dbReference>
<keyword evidence="5" id="KW-0964">Secreted</keyword>
<evidence type="ECO:0000256" key="6">
    <source>
        <dbReference type="ARBA" id="ARBA00022676"/>
    </source>
</evidence>
<feature type="chain" id="PRO_5013355806" description="chitinase" evidence="17">
    <location>
        <begin position="26"/>
        <end position="369"/>
    </location>
</feature>